<evidence type="ECO:0000313" key="2">
    <source>
        <dbReference type="EMBL" id="MFC4016085.1"/>
    </source>
</evidence>
<gene>
    <name evidence="2" type="primary">tgmA</name>
    <name evidence="2" type="ORF">ACFOY2_53365</name>
</gene>
<feature type="region of interest" description="Disordered" evidence="1">
    <location>
        <begin position="1"/>
        <end position="49"/>
    </location>
</feature>
<evidence type="ECO:0000256" key="1">
    <source>
        <dbReference type="SAM" id="MobiDB-lite"/>
    </source>
</evidence>
<dbReference type="RefSeq" id="WP_379535879.1">
    <property type="nucleotide sequence ID" value="NZ_JBHSBI010000056.1"/>
</dbReference>
<dbReference type="Proteomes" id="UP001595851">
    <property type="component" value="Unassembled WGS sequence"/>
</dbReference>
<keyword evidence="3" id="KW-1185">Reference proteome</keyword>
<dbReference type="InterPro" id="IPR026496">
    <property type="entry name" value="GRASP_targ"/>
</dbReference>
<dbReference type="NCBIfam" id="TIGR04186">
    <property type="entry name" value="GRASP_targ"/>
    <property type="match status" value="1"/>
</dbReference>
<evidence type="ECO:0000313" key="3">
    <source>
        <dbReference type="Proteomes" id="UP001595851"/>
    </source>
</evidence>
<accession>A0ABV8GQ48</accession>
<feature type="region of interest" description="Disordered" evidence="1">
    <location>
        <begin position="67"/>
        <end position="109"/>
    </location>
</feature>
<dbReference type="EMBL" id="JBHSBI010000056">
    <property type="protein sequence ID" value="MFC4016085.1"/>
    <property type="molecule type" value="Genomic_DNA"/>
</dbReference>
<protein>
    <submittedName>
        <fullName evidence="2">ATP-grasp-modified RiPP</fullName>
    </submittedName>
</protein>
<reference evidence="3" key="1">
    <citation type="journal article" date="2019" name="Int. J. Syst. Evol. Microbiol.">
        <title>The Global Catalogue of Microorganisms (GCM) 10K type strain sequencing project: providing services to taxonomists for standard genome sequencing and annotation.</title>
        <authorList>
            <consortium name="The Broad Institute Genomics Platform"/>
            <consortium name="The Broad Institute Genome Sequencing Center for Infectious Disease"/>
            <person name="Wu L."/>
            <person name="Ma J."/>
        </authorList>
    </citation>
    <scope>NUCLEOTIDE SEQUENCE [LARGE SCALE GENOMIC DNA]</scope>
    <source>
        <strain evidence="3">TBRC 1276</strain>
    </source>
</reference>
<organism evidence="2 3">
    <name type="scientific">Nonomuraea purpurea</name>
    <dbReference type="NCBI Taxonomy" id="1849276"/>
    <lineage>
        <taxon>Bacteria</taxon>
        <taxon>Bacillati</taxon>
        <taxon>Actinomycetota</taxon>
        <taxon>Actinomycetes</taxon>
        <taxon>Streptosporangiales</taxon>
        <taxon>Streptosporangiaceae</taxon>
        <taxon>Nonomuraea</taxon>
    </lineage>
</organism>
<name>A0ABV8GQ48_9ACTN</name>
<comment type="caution">
    <text evidence="2">The sequence shown here is derived from an EMBL/GenBank/DDBJ whole genome shotgun (WGS) entry which is preliminary data.</text>
</comment>
<sequence length="109" mass="11273">MQASPDIHAGQPGTGTTGGHPASGPRPWGLSRLAPFPNHGDGSCPPYRVILDPEIQTGVRIDIITNQPIEVKHGSNVEKPTATKPQTSDGNGGNPPNGGSDSTTDWVSD</sequence>
<proteinExistence type="predicted"/>